<dbReference type="InterPro" id="IPR034210">
    <property type="entry name" value="CcO_II_C"/>
</dbReference>
<feature type="domain" description="Cytochrome oxidase subunit II copper A binding" evidence="20">
    <location>
        <begin position="129"/>
        <end position="262"/>
    </location>
</feature>
<evidence type="ECO:0000256" key="11">
    <source>
        <dbReference type="ARBA" id="ARBA00023008"/>
    </source>
</evidence>
<sequence>MKVHRISAVLTALLFSIFGSAGAALAQGNDVGVAHPWQLGLQESASPVKEQLTDFHNLLLVVITAITLLVLALLVYVMVRFNAKKNPTPTRTSHNTILEVAWTVLPVVILVVIAVPSFKVLYFMDKTENADMTLKVIGHQWYWEYQYPDHEDLTFSSYMIPDEDIQPGQHRLLETDNRIVLPVDSNIRIIITAGDVLHSWAMPALGVKKDAIPGRLNETWARIDREGVYYGQCSEICGTNHGYMPITIEAVSKERFAQWLVEAKEEFASNSDRKAPAVQVAQSVGDQVPAAATPSAK</sequence>
<evidence type="ECO:0000256" key="9">
    <source>
        <dbReference type="ARBA" id="ARBA00022982"/>
    </source>
</evidence>
<keyword evidence="4 15" id="KW-0813">Transport</keyword>
<dbReference type="PROSITE" id="PS50857">
    <property type="entry name" value="COX2_CUA"/>
    <property type="match status" value="1"/>
</dbReference>
<feature type="transmembrane region" description="Helical" evidence="18">
    <location>
        <begin position="100"/>
        <end position="124"/>
    </location>
</feature>
<gene>
    <name evidence="22" type="primary">ctaC</name>
    <name evidence="22" type="ORF">SAE02_27030</name>
</gene>
<keyword evidence="11 16" id="KW-0186">Copper</keyword>
<dbReference type="InterPro" id="IPR001505">
    <property type="entry name" value="Copper_CuA"/>
</dbReference>
<keyword evidence="5 15" id="KW-0679">Respiratory chain</keyword>
<evidence type="ECO:0000256" key="1">
    <source>
        <dbReference type="ARBA" id="ARBA00001971"/>
    </source>
</evidence>
<feature type="transmembrane region" description="Helical" evidence="18">
    <location>
        <begin position="58"/>
        <end position="79"/>
    </location>
</feature>
<dbReference type="SUPFAM" id="SSF81464">
    <property type="entry name" value="Cytochrome c oxidase subunit II-like, transmembrane region"/>
    <property type="match status" value="1"/>
</dbReference>
<evidence type="ECO:0000256" key="13">
    <source>
        <dbReference type="ARBA" id="ARBA00024688"/>
    </source>
</evidence>
<keyword evidence="9 15" id="KW-0249">Electron transport</keyword>
<reference evidence="22 23" key="1">
    <citation type="submission" date="2019-07" db="EMBL/GenBank/DDBJ databases">
        <title>Whole genome shotgun sequence of Skermanella aerolata NBRC 106429.</title>
        <authorList>
            <person name="Hosoyama A."/>
            <person name="Uohara A."/>
            <person name="Ohji S."/>
            <person name="Ichikawa N."/>
        </authorList>
    </citation>
    <scope>NUCLEOTIDE SEQUENCE [LARGE SCALE GENOMIC DNA]</scope>
    <source>
        <strain evidence="22 23">NBRC 106429</strain>
    </source>
</reference>
<evidence type="ECO:0000256" key="19">
    <source>
        <dbReference type="SAM" id="SignalP"/>
    </source>
</evidence>
<dbReference type="EC" id="7.1.1.9" evidence="16"/>
<dbReference type="PANTHER" id="PTHR22888">
    <property type="entry name" value="CYTOCHROME C OXIDASE, SUBUNIT II"/>
    <property type="match status" value="1"/>
</dbReference>
<proteinExistence type="inferred from homology"/>
<evidence type="ECO:0000256" key="6">
    <source>
        <dbReference type="ARBA" id="ARBA00022692"/>
    </source>
</evidence>
<keyword evidence="23" id="KW-1185">Reference proteome</keyword>
<name>A0A512DQ00_9PROT</name>
<evidence type="ECO:0000259" key="20">
    <source>
        <dbReference type="PROSITE" id="PS50857"/>
    </source>
</evidence>
<dbReference type="AlphaFoldDB" id="A0A512DQ00"/>
<comment type="subcellular location">
    <subcellularLocation>
        <location evidence="15">Cell membrane</location>
        <topology evidence="15">Multi-pass membrane protein</topology>
    </subcellularLocation>
    <subcellularLocation>
        <location evidence="2">Membrane</location>
        <topology evidence="2">Multi-pass membrane protein</topology>
    </subcellularLocation>
</comment>
<dbReference type="GO" id="GO:0005886">
    <property type="term" value="C:plasma membrane"/>
    <property type="evidence" value="ECO:0007669"/>
    <property type="project" value="UniProtKB-SubCell"/>
</dbReference>
<dbReference type="PROSITE" id="PS00078">
    <property type="entry name" value="COX2"/>
    <property type="match status" value="1"/>
</dbReference>
<dbReference type="SUPFAM" id="SSF49503">
    <property type="entry name" value="Cupredoxins"/>
    <property type="match status" value="1"/>
</dbReference>
<evidence type="ECO:0000256" key="17">
    <source>
        <dbReference type="SAM" id="MobiDB-lite"/>
    </source>
</evidence>
<evidence type="ECO:0000313" key="22">
    <source>
        <dbReference type="EMBL" id="GEO38555.1"/>
    </source>
</evidence>
<evidence type="ECO:0000256" key="2">
    <source>
        <dbReference type="ARBA" id="ARBA00004141"/>
    </source>
</evidence>
<keyword evidence="12 18" id="KW-0472">Membrane</keyword>
<dbReference type="InterPro" id="IPR011759">
    <property type="entry name" value="Cyt_c_oxidase_su2_TM_dom"/>
</dbReference>
<dbReference type="NCBIfam" id="TIGR02866">
    <property type="entry name" value="CoxB"/>
    <property type="match status" value="1"/>
</dbReference>
<dbReference type="InterPro" id="IPR045187">
    <property type="entry name" value="CcO_II"/>
</dbReference>
<dbReference type="Pfam" id="PF00116">
    <property type="entry name" value="COX2"/>
    <property type="match status" value="1"/>
</dbReference>
<dbReference type="GO" id="GO:0042773">
    <property type="term" value="P:ATP synthesis coupled electron transport"/>
    <property type="evidence" value="ECO:0007669"/>
    <property type="project" value="TreeGrafter"/>
</dbReference>
<evidence type="ECO:0000259" key="21">
    <source>
        <dbReference type="PROSITE" id="PS50999"/>
    </source>
</evidence>
<evidence type="ECO:0000256" key="4">
    <source>
        <dbReference type="ARBA" id="ARBA00022448"/>
    </source>
</evidence>
<feature type="region of interest" description="Disordered" evidence="17">
    <location>
        <begin position="268"/>
        <end position="297"/>
    </location>
</feature>
<dbReference type="PANTHER" id="PTHR22888:SF9">
    <property type="entry name" value="CYTOCHROME C OXIDASE SUBUNIT 2"/>
    <property type="match status" value="1"/>
</dbReference>
<protein>
    <recommendedName>
        <fullName evidence="16">Cytochrome c oxidase subunit 2</fullName>
        <ecNumber evidence="16">7.1.1.9</ecNumber>
    </recommendedName>
</protein>
<comment type="catalytic activity">
    <reaction evidence="14 16">
        <text>4 Fe(II)-[cytochrome c] + O2 + 8 H(+)(in) = 4 Fe(III)-[cytochrome c] + 2 H2O + 4 H(+)(out)</text>
        <dbReference type="Rhea" id="RHEA:11436"/>
        <dbReference type="Rhea" id="RHEA-COMP:10350"/>
        <dbReference type="Rhea" id="RHEA-COMP:14399"/>
        <dbReference type="ChEBI" id="CHEBI:15377"/>
        <dbReference type="ChEBI" id="CHEBI:15378"/>
        <dbReference type="ChEBI" id="CHEBI:15379"/>
        <dbReference type="ChEBI" id="CHEBI:29033"/>
        <dbReference type="ChEBI" id="CHEBI:29034"/>
        <dbReference type="EC" id="7.1.1.9"/>
    </reaction>
</comment>
<dbReference type="InterPro" id="IPR002429">
    <property type="entry name" value="CcO_II-like_C"/>
</dbReference>
<dbReference type="CDD" id="cd13912">
    <property type="entry name" value="CcO_II_C"/>
    <property type="match status" value="1"/>
</dbReference>
<keyword evidence="10 18" id="KW-1133">Transmembrane helix</keyword>
<dbReference type="Gene3D" id="1.10.287.90">
    <property type="match status" value="1"/>
</dbReference>
<keyword evidence="19" id="KW-0732">Signal</keyword>
<dbReference type="EMBL" id="BJYZ01000011">
    <property type="protein sequence ID" value="GEO38555.1"/>
    <property type="molecule type" value="Genomic_DNA"/>
</dbReference>
<dbReference type="GO" id="GO:0016491">
    <property type="term" value="F:oxidoreductase activity"/>
    <property type="evidence" value="ECO:0007669"/>
    <property type="project" value="InterPro"/>
</dbReference>
<comment type="caution">
    <text evidence="22">The sequence shown here is derived from an EMBL/GenBank/DDBJ whole genome shotgun (WGS) entry which is preliminary data.</text>
</comment>
<evidence type="ECO:0000256" key="3">
    <source>
        <dbReference type="ARBA" id="ARBA00007866"/>
    </source>
</evidence>
<dbReference type="GO" id="GO:0004129">
    <property type="term" value="F:cytochrome-c oxidase activity"/>
    <property type="evidence" value="ECO:0007669"/>
    <property type="project" value="UniProtKB-EC"/>
</dbReference>
<evidence type="ECO:0000256" key="8">
    <source>
        <dbReference type="ARBA" id="ARBA00022967"/>
    </source>
</evidence>
<feature type="domain" description="Cytochrome oxidase subunit II transmembrane region profile" evidence="21">
    <location>
        <begin position="33"/>
        <end position="128"/>
    </location>
</feature>
<accession>A0A512DQ00</accession>
<dbReference type="InterPro" id="IPR036257">
    <property type="entry name" value="Cyt_c_oxidase_su2_TM_sf"/>
</dbReference>
<evidence type="ECO:0000256" key="12">
    <source>
        <dbReference type="ARBA" id="ARBA00023136"/>
    </source>
</evidence>
<evidence type="ECO:0000313" key="23">
    <source>
        <dbReference type="Proteomes" id="UP000321523"/>
    </source>
</evidence>
<evidence type="ECO:0000256" key="7">
    <source>
        <dbReference type="ARBA" id="ARBA00022723"/>
    </source>
</evidence>
<evidence type="ECO:0000256" key="18">
    <source>
        <dbReference type="SAM" id="Phobius"/>
    </source>
</evidence>
<evidence type="ECO:0000256" key="5">
    <source>
        <dbReference type="ARBA" id="ARBA00022660"/>
    </source>
</evidence>
<keyword evidence="6 15" id="KW-0812">Transmembrane</keyword>
<evidence type="ECO:0000256" key="16">
    <source>
        <dbReference type="RuleBase" id="RU004024"/>
    </source>
</evidence>
<evidence type="ECO:0000256" key="10">
    <source>
        <dbReference type="ARBA" id="ARBA00022989"/>
    </source>
</evidence>
<evidence type="ECO:0000256" key="15">
    <source>
        <dbReference type="RuleBase" id="RU000456"/>
    </source>
</evidence>
<dbReference type="FunFam" id="2.60.40.420:FF:000001">
    <property type="entry name" value="Cytochrome c oxidase subunit 2"/>
    <property type="match status" value="1"/>
</dbReference>
<dbReference type="Pfam" id="PF02790">
    <property type="entry name" value="COX2_TM"/>
    <property type="match status" value="1"/>
</dbReference>
<feature type="chain" id="PRO_5021733402" description="Cytochrome c oxidase subunit 2" evidence="19">
    <location>
        <begin position="24"/>
        <end position="297"/>
    </location>
</feature>
<dbReference type="GO" id="GO:0005507">
    <property type="term" value="F:copper ion binding"/>
    <property type="evidence" value="ECO:0007669"/>
    <property type="project" value="InterPro"/>
</dbReference>
<evidence type="ECO:0000256" key="14">
    <source>
        <dbReference type="ARBA" id="ARBA00047816"/>
    </source>
</evidence>
<dbReference type="PRINTS" id="PR01166">
    <property type="entry name" value="CYCOXIDASEII"/>
</dbReference>
<feature type="signal peptide" evidence="19">
    <location>
        <begin position="1"/>
        <end position="23"/>
    </location>
</feature>
<comment type="cofactor">
    <cofactor evidence="16">
        <name>Cu cation</name>
        <dbReference type="ChEBI" id="CHEBI:23378"/>
    </cofactor>
    <text evidence="16">Binds a copper A center.</text>
</comment>
<keyword evidence="7 16" id="KW-0479">Metal-binding</keyword>
<dbReference type="Proteomes" id="UP000321523">
    <property type="component" value="Unassembled WGS sequence"/>
</dbReference>
<comment type="function">
    <text evidence="13 16">Subunits I and II form the functional core of the enzyme complex. Electrons originating in cytochrome c are transferred via heme a and Cu(A) to the binuclear center formed by heme a3 and Cu(B).</text>
</comment>
<organism evidence="22 23">
    <name type="scientific">Skermanella aerolata</name>
    <dbReference type="NCBI Taxonomy" id="393310"/>
    <lineage>
        <taxon>Bacteria</taxon>
        <taxon>Pseudomonadati</taxon>
        <taxon>Pseudomonadota</taxon>
        <taxon>Alphaproteobacteria</taxon>
        <taxon>Rhodospirillales</taxon>
        <taxon>Azospirillaceae</taxon>
        <taxon>Skermanella</taxon>
    </lineage>
</organism>
<dbReference type="InterPro" id="IPR014222">
    <property type="entry name" value="Cyt_c_oxidase_su2"/>
</dbReference>
<dbReference type="PROSITE" id="PS50999">
    <property type="entry name" value="COX2_TM"/>
    <property type="match status" value="1"/>
</dbReference>
<dbReference type="OrthoDB" id="9781261at2"/>
<comment type="cofactor">
    <cofactor evidence="1">
        <name>heme</name>
        <dbReference type="ChEBI" id="CHEBI:30413"/>
    </cofactor>
</comment>
<dbReference type="Gene3D" id="2.60.40.420">
    <property type="entry name" value="Cupredoxins - blue copper proteins"/>
    <property type="match status" value="1"/>
</dbReference>
<comment type="similarity">
    <text evidence="3 15">Belongs to the cytochrome c oxidase subunit 2 family.</text>
</comment>
<dbReference type="InterPro" id="IPR008972">
    <property type="entry name" value="Cupredoxin"/>
</dbReference>
<keyword evidence="8" id="KW-1278">Translocase</keyword>